<feature type="transmembrane region" description="Helical" evidence="1">
    <location>
        <begin position="55"/>
        <end position="77"/>
    </location>
</feature>
<keyword evidence="1" id="KW-0472">Membrane</keyword>
<keyword evidence="1" id="KW-1133">Transmembrane helix</keyword>
<evidence type="ECO:0000256" key="1">
    <source>
        <dbReference type="SAM" id="Phobius"/>
    </source>
</evidence>
<dbReference type="RefSeq" id="WP_066720583.1">
    <property type="nucleotide sequence ID" value="NZ_JBHSLU010000010.1"/>
</dbReference>
<dbReference type="Pfam" id="PF06912">
    <property type="entry name" value="DUF1275"/>
    <property type="match status" value="1"/>
</dbReference>
<reference evidence="3" key="1">
    <citation type="journal article" date="2019" name="Int. J. Syst. Evol. Microbiol.">
        <title>The Global Catalogue of Microorganisms (GCM) 10K type strain sequencing project: providing services to taxonomists for standard genome sequencing and annotation.</title>
        <authorList>
            <consortium name="The Broad Institute Genomics Platform"/>
            <consortium name="The Broad Institute Genome Sequencing Center for Infectious Disease"/>
            <person name="Wu L."/>
            <person name="Ma J."/>
        </authorList>
    </citation>
    <scope>NUCLEOTIDE SEQUENCE [LARGE SCALE GENOMIC DNA]</scope>
    <source>
        <strain evidence="3">CCUG 43117</strain>
    </source>
</reference>
<feature type="transmembrane region" description="Helical" evidence="1">
    <location>
        <begin position="192"/>
        <end position="211"/>
    </location>
</feature>
<name>A0ABW0P016_9HYPH</name>
<accession>A0ABW0P016</accession>
<dbReference type="Proteomes" id="UP001596060">
    <property type="component" value="Unassembled WGS sequence"/>
</dbReference>
<dbReference type="InterPro" id="IPR010699">
    <property type="entry name" value="DUF1275"/>
</dbReference>
<feature type="transmembrane region" description="Helical" evidence="1">
    <location>
        <begin position="89"/>
        <end position="119"/>
    </location>
</feature>
<comment type="caution">
    <text evidence="2">The sequence shown here is derived from an EMBL/GenBank/DDBJ whole genome shotgun (WGS) entry which is preliminary data.</text>
</comment>
<feature type="transmembrane region" description="Helical" evidence="1">
    <location>
        <begin position="167"/>
        <end position="186"/>
    </location>
</feature>
<keyword evidence="3" id="KW-1185">Reference proteome</keyword>
<dbReference type="PANTHER" id="PTHR37314">
    <property type="entry name" value="SLR0142 PROTEIN"/>
    <property type="match status" value="1"/>
</dbReference>
<sequence length="213" mass="21994">MLTYNRWAIGLAFCLSGLAGYIDTIGFISLGGFFVSFMSGNTTRLGIELAGLKGGGIATAALILVLFVLGVICGSVAGHFGGRRRKSAVLWVVALALAVAASLDQIGLSFAGAAMLAFAMGAENGVFQRDGEVTIALTYMTGTLVKMGQRMAGALLGGPKLAWVRHFLLWIGLLTGCINGAVAHYLVGQGAVWLAALAAAIFALALPFLPLDD</sequence>
<gene>
    <name evidence="2" type="ORF">ACFPN9_06890</name>
</gene>
<dbReference type="PANTHER" id="PTHR37314:SF4">
    <property type="entry name" value="UPF0700 TRANSMEMBRANE PROTEIN YOAK"/>
    <property type="match status" value="1"/>
</dbReference>
<organism evidence="2 3">
    <name type="scientific">Bosea massiliensis</name>
    <dbReference type="NCBI Taxonomy" id="151419"/>
    <lineage>
        <taxon>Bacteria</taxon>
        <taxon>Pseudomonadati</taxon>
        <taxon>Pseudomonadota</taxon>
        <taxon>Alphaproteobacteria</taxon>
        <taxon>Hyphomicrobiales</taxon>
        <taxon>Boseaceae</taxon>
        <taxon>Bosea</taxon>
    </lineage>
</organism>
<evidence type="ECO:0000313" key="3">
    <source>
        <dbReference type="Proteomes" id="UP001596060"/>
    </source>
</evidence>
<evidence type="ECO:0000313" key="2">
    <source>
        <dbReference type="EMBL" id="MFC5504983.1"/>
    </source>
</evidence>
<feature type="transmembrane region" description="Helical" evidence="1">
    <location>
        <begin position="7"/>
        <end position="35"/>
    </location>
</feature>
<keyword evidence="1" id="KW-0812">Transmembrane</keyword>
<dbReference type="EMBL" id="JBHSLU010000010">
    <property type="protein sequence ID" value="MFC5504983.1"/>
    <property type="molecule type" value="Genomic_DNA"/>
</dbReference>
<protein>
    <submittedName>
        <fullName evidence="2">YoaK family protein</fullName>
    </submittedName>
</protein>
<proteinExistence type="predicted"/>